<proteinExistence type="predicted"/>
<comment type="caution">
    <text evidence="3">The sequence shown here is derived from an EMBL/GenBank/DDBJ whole genome shotgun (WGS) entry which is preliminary data.</text>
</comment>
<dbReference type="EMBL" id="NEVM01000005">
    <property type="protein sequence ID" value="OZI32068.1"/>
    <property type="molecule type" value="Genomic_DNA"/>
</dbReference>
<dbReference type="Pfam" id="PF12697">
    <property type="entry name" value="Abhydrolase_6"/>
    <property type="match status" value="1"/>
</dbReference>
<accession>A0A261S3Z7</accession>
<dbReference type="AlphaFoldDB" id="A0A261S3Z7"/>
<gene>
    <name evidence="3" type="ORF">CAL29_29985</name>
</gene>
<feature type="region of interest" description="Disordered" evidence="1">
    <location>
        <begin position="1"/>
        <end position="21"/>
    </location>
</feature>
<dbReference type="Proteomes" id="UP000216020">
    <property type="component" value="Unassembled WGS sequence"/>
</dbReference>
<dbReference type="OrthoDB" id="8612291at2"/>
<sequence length="303" mass="34002">MNQEQDAGLPFRGPQPDQTLPKNRRCRAALLVHGLGGTEYDLGRLRSSLEENGFDAYVVSLPGHGTRPEDLLGVHAEDWLDTVTQAYRRLSANYPVLHVVGVCLGALLAIEACKRTGHAKGKLVALAAPLSLDGWKTPWYRAIRHVLYRIPAVARRWRVNEREPYGIKNERIRRLVRGMLSRGDAFHYPWVPLSSVREADRLRAMAWRALDRLQCPLMIMHATEDELTSPESARALHRRVPGSTLHLLDDSYHMICVDNERGYVMHCVTSFLAEPACEPIAAVASPDRQDAHAGMRGPRFVPA</sequence>
<evidence type="ECO:0000313" key="3">
    <source>
        <dbReference type="EMBL" id="OZI32068.1"/>
    </source>
</evidence>
<feature type="domain" description="AB hydrolase-1" evidence="2">
    <location>
        <begin position="30"/>
        <end position="257"/>
    </location>
</feature>
<evidence type="ECO:0000259" key="2">
    <source>
        <dbReference type="Pfam" id="PF12697"/>
    </source>
</evidence>
<protein>
    <recommendedName>
        <fullName evidence="2">AB hydrolase-1 domain-containing protein</fullName>
    </recommendedName>
</protein>
<organism evidence="3 4">
    <name type="scientific">Bordetella genomosp. 10</name>
    <dbReference type="NCBI Taxonomy" id="1416804"/>
    <lineage>
        <taxon>Bacteria</taxon>
        <taxon>Pseudomonadati</taxon>
        <taxon>Pseudomonadota</taxon>
        <taxon>Betaproteobacteria</taxon>
        <taxon>Burkholderiales</taxon>
        <taxon>Alcaligenaceae</taxon>
        <taxon>Bordetella</taxon>
    </lineage>
</organism>
<dbReference type="RefSeq" id="WP_094856475.1">
    <property type="nucleotide sequence ID" value="NZ_NEVM01000005.1"/>
</dbReference>
<keyword evidence="4" id="KW-1185">Reference proteome</keyword>
<dbReference type="InterPro" id="IPR029058">
    <property type="entry name" value="AB_hydrolase_fold"/>
</dbReference>
<name>A0A261S3Z7_9BORD</name>
<evidence type="ECO:0000256" key="1">
    <source>
        <dbReference type="SAM" id="MobiDB-lite"/>
    </source>
</evidence>
<reference evidence="4" key="1">
    <citation type="submission" date="2017-05" db="EMBL/GenBank/DDBJ databases">
        <title>Complete and WGS of Bordetella genogroups.</title>
        <authorList>
            <person name="Spilker T."/>
            <person name="Lipuma J."/>
        </authorList>
    </citation>
    <scope>NUCLEOTIDE SEQUENCE [LARGE SCALE GENOMIC DNA]</scope>
    <source>
        <strain evidence="4">AU16122</strain>
    </source>
</reference>
<dbReference type="SUPFAM" id="SSF53474">
    <property type="entry name" value="alpha/beta-Hydrolases"/>
    <property type="match status" value="1"/>
</dbReference>
<dbReference type="Gene3D" id="3.40.50.1820">
    <property type="entry name" value="alpha/beta hydrolase"/>
    <property type="match status" value="1"/>
</dbReference>
<dbReference type="InterPro" id="IPR000073">
    <property type="entry name" value="AB_hydrolase_1"/>
</dbReference>
<dbReference type="InterPro" id="IPR051044">
    <property type="entry name" value="MAG_DAG_Lipase"/>
</dbReference>
<evidence type="ECO:0000313" key="4">
    <source>
        <dbReference type="Proteomes" id="UP000216020"/>
    </source>
</evidence>
<dbReference type="PANTHER" id="PTHR11614">
    <property type="entry name" value="PHOSPHOLIPASE-RELATED"/>
    <property type="match status" value="1"/>
</dbReference>